<dbReference type="OrthoDB" id="10347085at2759"/>
<comment type="caution">
    <text evidence="1">The sequence shown here is derived from an EMBL/GenBank/DDBJ whole genome shotgun (WGS) entry which is preliminary data.</text>
</comment>
<evidence type="ECO:0008006" key="3">
    <source>
        <dbReference type="Google" id="ProtNLM"/>
    </source>
</evidence>
<dbReference type="Proteomes" id="UP000019335">
    <property type="component" value="Chromosome 15"/>
</dbReference>
<organism evidence="1 2">
    <name type="scientific">Nannochloropsis gaditana</name>
    <dbReference type="NCBI Taxonomy" id="72520"/>
    <lineage>
        <taxon>Eukaryota</taxon>
        <taxon>Sar</taxon>
        <taxon>Stramenopiles</taxon>
        <taxon>Ochrophyta</taxon>
        <taxon>Eustigmatophyceae</taxon>
        <taxon>Eustigmatales</taxon>
        <taxon>Monodopsidaceae</taxon>
        <taxon>Nannochloropsis</taxon>
    </lineage>
</organism>
<dbReference type="EMBL" id="AZIL01001411">
    <property type="protein sequence ID" value="EWM23959.1"/>
    <property type="molecule type" value="Genomic_DNA"/>
</dbReference>
<evidence type="ECO:0000313" key="1">
    <source>
        <dbReference type="EMBL" id="EWM23959.1"/>
    </source>
</evidence>
<sequence>MPVESTISSALAVSASYPKSLEACAKLPARPFDDSFSGEDVSDCHSPGINPCLSNGWERFRLRLAQRTARRTLLDAKSTTVTSSSTVTDLSFGSGVRHRHHSSSWSPNFGEGRARRTRFAFAYKREKMLTHERLHRSLLCGRVSAQSFRRQCLRAWEHGQAITGSFSQSFGNGIDAFTYTKRESTLFSRSNSSLPGSTLAPAAFLSRVGEAWFLRRWLACWQRRGRRYHQLQIAGRFSDRNMSHLALANLFLYRGRRRRARMAEQKGDAFHARRLLSCWDFLARERLRQQKMTPFRQSAIAADASSLNVTPLNTSYSSSLIDACPFTRSPGAVESIGDKADLLSTLCTLRPPPELRLLLNRAIAALESYQSRKWRTRVDDERARRFLCGKTMMTWAARTQVRAWLAQNERFAAKFYSSQRLMKACRCIFRRKRFMKFQALSMRMAHIVFARRRATIALWRLSLLTRQRKFHADAKQVMFQSQRLRAVTRAMSLLHIPAARTLCYLHSYTRAHQLKSFQRAIRAWHKRAVARRLQRKAQEKVMARAQDERVLGLKLQRWHRWMTCQQCQREAWRRGRSHFNSRLVRESLRFWARQAKLKVCTSSMGRRRLLSRHLLAWAKTVSRQGELRAMELALACRHELLVQQRVFDKWYASAWRQAQIRKACLAVAAEHHAHEMREILQQWRRNAKLQIYVKERLLACMYECLTSWMLSIQSKRMERCVWMEGKVHNEQQQKRWALRRWSARWRLNEKKPDGN</sequence>
<reference evidence="1 2" key="1">
    <citation type="journal article" date="2014" name="Mol. Plant">
        <title>Chromosome Scale Genome Assembly and Transcriptome Profiling of Nannochloropsis gaditana in Nitrogen Depletion.</title>
        <authorList>
            <person name="Corteggiani Carpinelli E."/>
            <person name="Telatin A."/>
            <person name="Vitulo N."/>
            <person name="Forcato C."/>
            <person name="D'Angelo M."/>
            <person name="Schiavon R."/>
            <person name="Vezzi A."/>
            <person name="Giacometti G.M."/>
            <person name="Morosinotto T."/>
            <person name="Valle G."/>
        </authorList>
    </citation>
    <scope>NUCLEOTIDE SEQUENCE [LARGE SCALE GENOMIC DNA]</scope>
    <source>
        <strain evidence="1 2">B-31</strain>
    </source>
</reference>
<accession>W7TUK4</accession>
<name>W7TUK4_9STRA</name>
<gene>
    <name evidence="1" type="ORF">Naga_100027g16</name>
</gene>
<protein>
    <recommendedName>
        <fullName evidence="3">Sfi1 spindle body domain-containing protein</fullName>
    </recommendedName>
</protein>
<proteinExistence type="predicted"/>
<keyword evidence="2" id="KW-1185">Reference proteome</keyword>
<dbReference type="AlphaFoldDB" id="W7TUK4"/>
<evidence type="ECO:0000313" key="2">
    <source>
        <dbReference type="Proteomes" id="UP000019335"/>
    </source>
</evidence>